<proteinExistence type="predicted"/>
<dbReference type="InterPro" id="IPR041408">
    <property type="entry name" value="Hcp_Tssd"/>
</dbReference>
<dbReference type="Pfam" id="PF17642">
    <property type="entry name" value="TssD"/>
    <property type="match status" value="1"/>
</dbReference>
<organism evidence="1 2">
    <name type="scientific">Hymenobacter negativus</name>
    <dbReference type="NCBI Taxonomy" id="2795026"/>
    <lineage>
        <taxon>Bacteria</taxon>
        <taxon>Pseudomonadati</taxon>
        <taxon>Bacteroidota</taxon>
        <taxon>Cytophagia</taxon>
        <taxon>Cytophagales</taxon>
        <taxon>Hymenobacteraceae</taxon>
        <taxon>Hymenobacter</taxon>
    </lineage>
</organism>
<reference evidence="1 2" key="1">
    <citation type="submission" date="2021-03" db="EMBL/GenBank/DDBJ databases">
        <authorList>
            <person name="Kim M.K."/>
        </authorList>
    </citation>
    <scope>NUCLEOTIDE SEQUENCE [LARGE SCALE GENOMIC DNA]</scope>
    <source>
        <strain evidence="1 2">BT442</strain>
    </source>
</reference>
<dbReference type="InterPro" id="IPR029058">
    <property type="entry name" value="AB_hydrolase_fold"/>
</dbReference>
<evidence type="ECO:0000313" key="1">
    <source>
        <dbReference type="EMBL" id="MBO2013000.1"/>
    </source>
</evidence>
<dbReference type="RefSeq" id="WP_208178740.1">
    <property type="nucleotide sequence ID" value="NZ_JAGETZ010000024.1"/>
</dbReference>
<sequence length="465" mass="50305">MASFYAELEVEGHTYPVRWCQLGFEQATYERGRVQGKVRHRLLHLTLDVPDGDQLLAWANTPTKALAGHVTFFETNRLTARETVGFATGYCVGYEETFASGDGTEGAYVCRLVISTDKLVLTPGGPSRALGQAAIRDYATTPADALVAQAAPPLPDKLQRYTARMNMMQSARTKLATVPDDPAQNALTRLERNNVAVERAKLSAHVYKSDEFNLDEMGNPTTLSTPEPEGWHMLAGDDLASRGISPDMLLDPKSGFKAAIYQSSFEQPPKLVLAFAGTEDKKDIMADLRQGIGLEDKQYNQAMRLAKTLVSGTDPLDVETTGHSLGGGLASAATVVTGTKGYTFNAAGLHINTIKRAPYEVSRATMQEQGSLIDAYRSTSDPLNNAQKAAVVTRGVVLPKALGIPRLVAPAKQWVHNWSELVTGNPLTAAKNMALHGHGISPQMVDHIEAEKDVDTAVLTNYIGQ</sequence>
<accession>A0ABS3QQP4</accession>
<dbReference type="Gene3D" id="3.40.50.1820">
    <property type="entry name" value="alpha/beta hydrolase"/>
    <property type="match status" value="1"/>
</dbReference>
<name>A0ABS3QQP4_9BACT</name>
<evidence type="ECO:0008006" key="3">
    <source>
        <dbReference type="Google" id="ProtNLM"/>
    </source>
</evidence>
<gene>
    <name evidence="1" type="ORF">J4E00_28320</name>
</gene>
<dbReference type="Pfam" id="PF26363">
    <property type="entry name" value="Phospholipase-like"/>
    <property type="match status" value="1"/>
</dbReference>
<protein>
    <recommendedName>
        <fullName evidence="3">Phospholipase</fullName>
    </recommendedName>
</protein>
<evidence type="ECO:0000313" key="2">
    <source>
        <dbReference type="Proteomes" id="UP000664369"/>
    </source>
</evidence>
<dbReference type="Proteomes" id="UP000664369">
    <property type="component" value="Unassembled WGS sequence"/>
</dbReference>
<comment type="caution">
    <text evidence="1">The sequence shown here is derived from an EMBL/GenBank/DDBJ whole genome shotgun (WGS) entry which is preliminary data.</text>
</comment>
<keyword evidence="2" id="KW-1185">Reference proteome</keyword>
<dbReference type="SUPFAM" id="SSF53474">
    <property type="entry name" value="alpha/beta-Hydrolases"/>
    <property type="match status" value="1"/>
</dbReference>
<dbReference type="EMBL" id="JAGETZ010000024">
    <property type="protein sequence ID" value="MBO2013000.1"/>
    <property type="molecule type" value="Genomic_DNA"/>
</dbReference>